<keyword evidence="1" id="KW-1185">Reference proteome</keyword>
<dbReference type="AlphaFoldDB" id="A0AA85KRA7"/>
<evidence type="ECO:0000313" key="2">
    <source>
        <dbReference type="WBParaSite" id="TREG1_97720.1"/>
    </source>
</evidence>
<evidence type="ECO:0000313" key="1">
    <source>
        <dbReference type="Proteomes" id="UP000050795"/>
    </source>
</evidence>
<accession>A0AA85KRA7</accession>
<reference evidence="2" key="2">
    <citation type="submission" date="2023-11" db="UniProtKB">
        <authorList>
            <consortium name="WormBaseParasite"/>
        </authorList>
    </citation>
    <scope>IDENTIFICATION</scope>
</reference>
<dbReference type="Proteomes" id="UP000050795">
    <property type="component" value="Unassembled WGS sequence"/>
</dbReference>
<sequence>MNVNPKQFKVPTLPKNALFLQMQFLGDKTSEILTQCLRNAVKRAFPAAESRCVFKTTPPLRSGVKDKLSNFASSMCIYQFNCSCGPSYIGRTIRSVCHRISKHHPAKWLSSKGQTKSIRSAIISHLFY</sequence>
<proteinExistence type="predicted"/>
<organism evidence="1 2">
    <name type="scientific">Trichobilharzia regenti</name>
    <name type="common">Nasal bird schistosome</name>
    <dbReference type="NCBI Taxonomy" id="157069"/>
    <lineage>
        <taxon>Eukaryota</taxon>
        <taxon>Metazoa</taxon>
        <taxon>Spiralia</taxon>
        <taxon>Lophotrochozoa</taxon>
        <taxon>Platyhelminthes</taxon>
        <taxon>Trematoda</taxon>
        <taxon>Digenea</taxon>
        <taxon>Strigeidida</taxon>
        <taxon>Schistosomatoidea</taxon>
        <taxon>Schistosomatidae</taxon>
        <taxon>Trichobilharzia</taxon>
    </lineage>
</organism>
<protein>
    <submittedName>
        <fullName evidence="2">Uncharacterized protein</fullName>
    </submittedName>
</protein>
<dbReference type="WBParaSite" id="TREG1_97720.1">
    <property type="protein sequence ID" value="TREG1_97720.1"/>
    <property type="gene ID" value="TREG1_97720"/>
</dbReference>
<name>A0AA85KRA7_TRIRE</name>
<reference evidence="1" key="1">
    <citation type="submission" date="2022-06" db="EMBL/GenBank/DDBJ databases">
        <authorList>
            <person name="Berger JAMES D."/>
            <person name="Berger JAMES D."/>
        </authorList>
    </citation>
    <scope>NUCLEOTIDE SEQUENCE [LARGE SCALE GENOMIC DNA]</scope>
</reference>